<dbReference type="EMBL" id="ACEC01000026">
    <property type="protein sequence ID" value="EEG31651.1"/>
    <property type="molecule type" value="Genomic_DNA"/>
</dbReference>
<feature type="domain" description="Acyl-ACP thioesterase-like C-terminal" evidence="2">
    <location>
        <begin position="129"/>
        <end position="191"/>
    </location>
</feature>
<dbReference type="Gene3D" id="3.10.129.10">
    <property type="entry name" value="Hotdog Thioesterase"/>
    <property type="match status" value="1"/>
</dbReference>
<reference evidence="3 4" key="1">
    <citation type="submission" date="2009-01" db="EMBL/GenBank/DDBJ databases">
        <authorList>
            <person name="Fulton L."/>
            <person name="Clifton S."/>
            <person name="Fulton B."/>
            <person name="Xu J."/>
            <person name="Minx P."/>
            <person name="Pepin K.H."/>
            <person name="Johnson M."/>
            <person name="Bhonagiri V."/>
            <person name="Nash W.E."/>
            <person name="Mardis E.R."/>
            <person name="Wilson R.K."/>
        </authorList>
    </citation>
    <scope>NUCLEOTIDE SEQUENCE [LARGE SCALE GENOMIC DNA]</scope>
    <source>
        <strain evidence="3 4">DSM 5476</strain>
    </source>
</reference>
<dbReference type="HOGENOM" id="CLU_045466_2_2_9"/>
<evidence type="ECO:0000259" key="1">
    <source>
        <dbReference type="Pfam" id="PF01643"/>
    </source>
</evidence>
<organism evidence="3 4">
    <name type="scientific">[Clostridium] methylpentosum DSM 5476</name>
    <dbReference type="NCBI Taxonomy" id="537013"/>
    <lineage>
        <taxon>Bacteria</taxon>
        <taxon>Bacillati</taxon>
        <taxon>Bacillota</taxon>
        <taxon>Clostridia</taxon>
        <taxon>Eubacteriales</taxon>
        <taxon>Oscillospiraceae</taxon>
        <taxon>Oscillospiraceae incertae sedis</taxon>
    </lineage>
</organism>
<protein>
    <submittedName>
        <fullName evidence="3">Acyl-ACP thioesterase</fullName>
    </submittedName>
</protein>
<dbReference type="Proteomes" id="UP000003340">
    <property type="component" value="Unassembled WGS sequence"/>
</dbReference>
<gene>
    <name evidence="3" type="ORF">CLOSTMETH_00686</name>
</gene>
<keyword evidence="4" id="KW-1185">Reference proteome</keyword>
<dbReference type="InterPro" id="IPR002864">
    <property type="entry name" value="Acyl-ACP_thioesterase_NHD"/>
</dbReference>
<dbReference type="STRING" id="537013.CLOSTMETH_00686"/>
<name>C0EA32_9FIRM</name>
<dbReference type="InterPro" id="IPR049427">
    <property type="entry name" value="Acyl-ACP_TE_C"/>
</dbReference>
<evidence type="ECO:0000313" key="3">
    <source>
        <dbReference type="EMBL" id="EEG31651.1"/>
    </source>
</evidence>
<dbReference type="SUPFAM" id="SSF54637">
    <property type="entry name" value="Thioesterase/thiol ester dehydrase-isomerase"/>
    <property type="match status" value="2"/>
</dbReference>
<evidence type="ECO:0000313" key="4">
    <source>
        <dbReference type="Proteomes" id="UP000003340"/>
    </source>
</evidence>
<sequence>MSYVADIGGEDYTIKGYSHDYLWDHGFVFLLSRMTVRIHRYFQSYQPITVETFERGVKGPLFYRDFEMLDEQGEVAVSAHSAWILVQPESRKILRPSDFPKATPDNFDMVIDCPEPEKIKVPKEMELVRTKTIRYTDLDCNGHTYNAVYADIAYDSIPFENTQKPLRDFSINFVNEAKLGEELKIYRADEKGKTLVQGRGEKGVCFTCSFEFANM</sequence>
<reference evidence="3 4" key="2">
    <citation type="submission" date="2009-02" db="EMBL/GenBank/DDBJ databases">
        <title>Draft genome sequence of Clostridium methylpentosum (DSM 5476).</title>
        <authorList>
            <person name="Sudarsanam P."/>
            <person name="Ley R."/>
            <person name="Guruge J."/>
            <person name="Turnbaugh P.J."/>
            <person name="Mahowald M."/>
            <person name="Liep D."/>
            <person name="Gordon J."/>
        </authorList>
    </citation>
    <scope>NUCLEOTIDE SEQUENCE [LARGE SCALE GENOMIC DNA]</scope>
    <source>
        <strain evidence="3 4">DSM 5476</strain>
    </source>
</reference>
<dbReference type="Pfam" id="PF01643">
    <property type="entry name" value="Acyl-ACP_TE"/>
    <property type="match status" value="1"/>
</dbReference>
<comment type="caution">
    <text evidence="3">The sequence shown here is derived from an EMBL/GenBank/DDBJ whole genome shotgun (WGS) entry which is preliminary data.</text>
</comment>
<dbReference type="Pfam" id="PF20791">
    <property type="entry name" value="Acyl-ACP_TE_C"/>
    <property type="match status" value="1"/>
</dbReference>
<dbReference type="AlphaFoldDB" id="C0EA32"/>
<feature type="domain" description="Acyl-ACP thioesterase N-terminal hotdog" evidence="1">
    <location>
        <begin position="1"/>
        <end position="95"/>
    </location>
</feature>
<dbReference type="eggNOG" id="COG3884">
    <property type="taxonomic scope" value="Bacteria"/>
</dbReference>
<proteinExistence type="predicted"/>
<accession>C0EA32</accession>
<evidence type="ECO:0000259" key="2">
    <source>
        <dbReference type="Pfam" id="PF20791"/>
    </source>
</evidence>
<dbReference type="InterPro" id="IPR029069">
    <property type="entry name" value="HotDog_dom_sf"/>
</dbReference>
<dbReference type="GO" id="GO:0006633">
    <property type="term" value="P:fatty acid biosynthetic process"/>
    <property type="evidence" value="ECO:0007669"/>
    <property type="project" value="InterPro"/>
</dbReference>
<dbReference type="GO" id="GO:0016790">
    <property type="term" value="F:thiolester hydrolase activity"/>
    <property type="evidence" value="ECO:0007669"/>
    <property type="project" value="InterPro"/>
</dbReference>